<keyword evidence="2" id="KW-0227">DNA damage</keyword>
<name>A0A511KQY8_RHOTO</name>
<gene>
    <name evidence="5" type="ORF">Rt10032_c26g6807</name>
</gene>
<dbReference type="OrthoDB" id="255837at2759"/>
<organism evidence="5 6">
    <name type="scientific">Rhodotorula toruloides</name>
    <name type="common">Yeast</name>
    <name type="synonym">Rhodosporidium toruloides</name>
    <dbReference type="NCBI Taxonomy" id="5286"/>
    <lineage>
        <taxon>Eukaryota</taxon>
        <taxon>Fungi</taxon>
        <taxon>Dikarya</taxon>
        <taxon>Basidiomycota</taxon>
        <taxon>Pucciniomycotina</taxon>
        <taxon>Microbotryomycetes</taxon>
        <taxon>Sporidiobolales</taxon>
        <taxon>Sporidiobolaceae</taxon>
        <taxon>Rhodotorula</taxon>
    </lineage>
</organism>
<sequence>MPASSAFRPLRPSCANHSSSLASSSPSSSATAAKPRATGQVAQMKLERLRRECRDLEEALGSADPDKIVKDHIELLHLYNDRKDAVQVIVGKLATLEQVPVNEIFRRLGIEADD</sequence>
<comment type="similarity">
    <text evidence="1">Belongs to the SWI5/SAE3 family.</text>
</comment>
<dbReference type="PANTHER" id="PTHR28529">
    <property type="entry name" value="DNA REPAIR PROTEIN SWI5 HOMOLOG"/>
    <property type="match status" value="1"/>
</dbReference>
<feature type="compositionally biased region" description="Low complexity" evidence="4">
    <location>
        <begin position="13"/>
        <end position="33"/>
    </location>
</feature>
<accession>A0A511KQY8</accession>
<keyword evidence="3" id="KW-0234">DNA repair</keyword>
<dbReference type="EMBL" id="BJWK01000026">
    <property type="protein sequence ID" value="GEM12790.1"/>
    <property type="molecule type" value="Genomic_DNA"/>
</dbReference>
<dbReference type="GO" id="GO:0034974">
    <property type="term" value="C:Swi5-Swi2 complex"/>
    <property type="evidence" value="ECO:0007669"/>
    <property type="project" value="TreeGrafter"/>
</dbReference>
<dbReference type="Gene3D" id="1.20.5.170">
    <property type="match status" value="1"/>
</dbReference>
<evidence type="ECO:0000313" key="5">
    <source>
        <dbReference type="EMBL" id="GEM12790.1"/>
    </source>
</evidence>
<proteinExistence type="inferred from homology"/>
<dbReference type="Proteomes" id="UP000321518">
    <property type="component" value="Unassembled WGS sequence"/>
</dbReference>
<dbReference type="Pfam" id="PF07061">
    <property type="entry name" value="Swi5"/>
    <property type="match status" value="1"/>
</dbReference>
<evidence type="ECO:0000256" key="4">
    <source>
        <dbReference type="SAM" id="MobiDB-lite"/>
    </source>
</evidence>
<evidence type="ECO:0000256" key="3">
    <source>
        <dbReference type="ARBA" id="ARBA00023204"/>
    </source>
</evidence>
<evidence type="ECO:0000256" key="2">
    <source>
        <dbReference type="ARBA" id="ARBA00022763"/>
    </source>
</evidence>
<evidence type="ECO:0000313" key="6">
    <source>
        <dbReference type="Proteomes" id="UP000321518"/>
    </source>
</evidence>
<comment type="caution">
    <text evidence="5">The sequence shown here is derived from an EMBL/GenBank/DDBJ whole genome shotgun (WGS) entry which is preliminary data.</text>
</comment>
<dbReference type="GO" id="GO:0000709">
    <property type="term" value="P:meiotic joint molecule formation"/>
    <property type="evidence" value="ECO:0007669"/>
    <property type="project" value="TreeGrafter"/>
</dbReference>
<feature type="region of interest" description="Disordered" evidence="4">
    <location>
        <begin position="1"/>
        <end position="40"/>
    </location>
</feature>
<dbReference type="InterPro" id="IPR010760">
    <property type="entry name" value="DNA-repair_Swi5"/>
</dbReference>
<dbReference type="GO" id="GO:0010772">
    <property type="term" value="P:meiotic DNA recombinase assembly involved in reciprocal meiotic recombination"/>
    <property type="evidence" value="ECO:0007669"/>
    <property type="project" value="TreeGrafter"/>
</dbReference>
<dbReference type="AlphaFoldDB" id="A0A511KQY8"/>
<dbReference type="GO" id="GO:0032798">
    <property type="term" value="C:Swi5-Sfr1 complex"/>
    <property type="evidence" value="ECO:0007669"/>
    <property type="project" value="TreeGrafter"/>
</dbReference>
<dbReference type="PANTHER" id="PTHR28529:SF2">
    <property type="entry name" value="DNA REPAIR PROTEIN SWI5 HOMOLOG"/>
    <property type="match status" value="1"/>
</dbReference>
<evidence type="ECO:0000256" key="1">
    <source>
        <dbReference type="ARBA" id="ARBA00008060"/>
    </source>
</evidence>
<reference evidence="5 6" key="1">
    <citation type="submission" date="2019-07" db="EMBL/GenBank/DDBJ databases">
        <title>Rhodotorula toruloides NBRC10032 genome sequencing.</title>
        <authorList>
            <person name="Shida Y."/>
            <person name="Takaku H."/>
            <person name="Ogasawara W."/>
            <person name="Mori K."/>
        </authorList>
    </citation>
    <scope>NUCLEOTIDE SEQUENCE [LARGE SCALE GENOMIC DNA]</scope>
    <source>
        <strain evidence="5 6">NBRC10032</strain>
    </source>
</reference>
<protein>
    <submittedName>
        <fullName evidence="5">DNA repair protein, Swi5 family protein</fullName>
    </submittedName>
</protein>